<dbReference type="VEuPathDB" id="FungiDB:TRICI_004492"/>
<dbReference type="AlphaFoldDB" id="A0A642V0T0"/>
<accession>A0A642V0T0</accession>
<gene>
    <name evidence="1" type="ORF">TRICI_004492</name>
</gene>
<dbReference type="Proteomes" id="UP000761534">
    <property type="component" value="Unassembled WGS sequence"/>
</dbReference>
<protein>
    <submittedName>
        <fullName evidence="1">Uncharacterized protein</fullName>
    </submittedName>
</protein>
<proteinExistence type="predicted"/>
<dbReference type="EMBL" id="SWFS01000340">
    <property type="protein sequence ID" value="KAA8909425.1"/>
    <property type="molecule type" value="Genomic_DNA"/>
</dbReference>
<reference evidence="1" key="1">
    <citation type="journal article" date="2019" name="G3 (Bethesda)">
        <title>Genome Assemblies of Two Rare Opportunistic Yeast Pathogens: Diutina rugosa (syn. Candida rugosa) and Trichomonascus ciferrii (syn. Candida ciferrii).</title>
        <authorList>
            <person name="Mixao V."/>
            <person name="Saus E."/>
            <person name="Hansen A.P."/>
            <person name="Lass-Florl C."/>
            <person name="Gabaldon T."/>
        </authorList>
    </citation>
    <scope>NUCLEOTIDE SEQUENCE</scope>
    <source>
        <strain evidence="1">CBS 4856</strain>
    </source>
</reference>
<keyword evidence="2" id="KW-1185">Reference proteome</keyword>
<evidence type="ECO:0000313" key="2">
    <source>
        <dbReference type="Proteomes" id="UP000761534"/>
    </source>
</evidence>
<evidence type="ECO:0000313" key="1">
    <source>
        <dbReference type="EMBL" id="KAA8909425.1"/>
    </source>
</evidence>
<comment type="caution">
    <text evidence="1">The sequence shown here is derived from an EMBL/GenBank/DDBJ whole genome shotgun (WGS) entry which is preliminary data.</text>
</comment>
<organism evidence="1 2">
    <name type="scientific">Trichomonascus ciferrii</name>
    <dbReference type="NCBI Taxonomy" id="44093"/>
    <lineage>
        <taxon>Eukaryota</taxon>
        <taxon>Fungi</taxon>
        <taxon>Dikarya</taxon>
        <taxon>Ascomycota</taxon>
        <taxon>Saccharomycotina</taxon>
        <taxon>Dipodascomycetes</taxon>
        <taxon>Dipodascales</taxon>
        <taxon>Trichomonascaceae</taxon>
        <taxon>Trichomonascus</taxon>
        <taxon>Trichomonascus ciferrii complex</taxon>
    </lineage>
</organism>
<name>A0A642V0T0_9ASCO</name>
<sequence>MTASRVLKDFNENELRAAHIKTDEFYAYGNDGPSIVRIVHNEKNSGDLPPLAPRIEIHVGQRKLLDFPALYRDLASVMPDALESQRPYILNVDSHTQQLHFIYAAYEEVQWVCHQLKIDYFSSDEYNAAIGVLCGHCIIEGDVFTDMESLGFANYNLDLSFLDNNATLSDSFNPLLFDYSSSAQPRSFPAQHNYSDPTIFSQNSANLKTQIQTLCEQQEFLEFIENLDKVWKEISDGV</sequence>